<dbReference type="InterPro" id="IPR036397">
    <property type="entry name" value="RNaseH_sf"/>
</dbReference>
<dbReference type="GO" id="GO:0003676">
    <property type="term" value="F:nucleic acid binding"/>
    <property type="evidence" value="ECO:0007669"/>
    <property type="project" value="InterPro"/>
</dbReference>
<reference evidence="2 3" key="1">
    <citation type="submission" date="2024-01" db="EMBL/GenBank/DDBJ databases">
        <title>Genome assemblies of Stephania.</title>
        <authorList>
            <person name="Yang L."/>
        </authorList>
    </citation>
    <scope>NUCLEOTIDE SEQUENCE [LARGE SCALE GENOMIC DNA]</scope>
    <source>
        <strain evidence="2">YNDBR</strain>
        <tissue evidence="2">Leaf</tissue>
    </source>
</reference>
<dbReference type="PANTHER" id="PTHR45835">
    <property type="entry name" value="YALI0A06105P"/>
    <property type="match status" value="1"/>
</dbReference>
<dbReference type="GO" id="GO:0015074">
    <property type="term" value="P:DNA integration"/>
    <property type="evidence" value="ECO:0007669"/>
    <property type="project" value="InterPro"/>
</dbReference>
<comment type="caution">
    <text evidence="2">The sequence shown here is derived from an EMBL/GenBank/DDBJ whole genome shotgun (WGS) entry which is preliminary data.</text>
</comment>
<dbReference type="InterPro" id="IPR041588">
    <property type="entry name" value="Integrase_H2C2"/>
</dbReference>
<dbReference type="SUPFAM" id="SSF53098">
    <property type="entry name" value="Ribonuclease H-like"/>
    <property type="match status" value="1"/>
</dbReference>
<organism evidence="2 3">
    <name type="scientific">Stephania yunnanensis</name>
    <dbReference type="NCBI Taxonomy" id="152371"/>
    <lineage>
        <taxon>Eukaryota</taxon>
        <taxon>Viridiplantae</taxon>
        <taxon>Streptophyta</taxon>
        <taxon>Embryophyta</taxon>
        <taxon>Tracheophyta</taxon>
        <taxon>Spermatophyta</taxon>
        <taxon>Magnoliopsida</taxon>
        <taxon>Ranunculales</taxon>
        <taxon>Menispermaceae</taxon>
        <taxon>Menispermoideae</taxon>
        <taxon>Cissampelideae</taxon>
        <taxon>Stephania</taxon>
    </lineage>
</organism>
<dbReference type="PROSITE" id="PS50994">
    <property type="entry name" value="INTEGRASE"/>
    <property type="match status" value="1"/>
</dbReference>
<feature type="domain" description="Integrase catalytic" evidence="1">
    <location>
        <begin position="153"/>
        <end position="318"/>
    </location>
</feature>
<dbReference type="InterPro" id="IPR001584">
    <property type="entry name" value="Integrase_cat-core"/>
</dbReference>
<protein>
    <recommendedName>
        <fullName evidence="1">Integrase catalytic domain-containing protein</fullName>
    </recommendedName>
</protein>
<name>A0AAP0ITU3_9MAGN</name>
<dbReference type="FunFam" id="1.10.340.70:FF:000001">
    <property type="entry name" value="Retrovirus-related Pol polyprotein from transposon gypsy-like Protein"/>
    <property type="match status" value="1"/>
</dbReference>
<evidence type="ECO:0000313" key="2">
    <source>
        <dbReference type="EMBL" id="KAK9120858.1"/>
    </source>
</evidence>
<dbReference type="Gene3D" id="3.30.420.10">
    <property type="entry name" value="Ribonuclease H-like superfamily/Ribonuclease H"/>
    <property type="match status" value="1"/>
</dbReference>
<dbReference type="Gene3D" id="1.10.340.70">
    <property type="match status" value="1"/>
</dbReference>
<dbReference type="AlphaFoldDB" id="A0AAP0ITU3"/>
<accession>A0AAP0ITU3</accession>
<proteinExistence type="predicted"/>
<dbReference type="Proteomes" id="UP001420932">
    <property type="component" value="Unassembled WGS sequence"/>
</dbReference>
<sequence>MSMTHEYGLLEAAELRSSADVPGTTRIQICGQMRLQTVSLLTVLEGQQGDESYQQFSKLADSSEHPDWSRSTHSCLRYRGRSWIPLAADLRTEILQEAHRSRFSVHPGRTKMYADMRRLFWWPGMKSDVSEFIRACEICQRVKAEHRRPGGLLQPLPIPQWKWEHIAMDFVSGLPRSPRGHDSIWVIVDRLTKSAHFIPVSTTHRVDRLSILYEREIVRLHGVPLSIVSDRGAQFTSLLWQSMQAQFGTRLELSTAFHPRTDGQSERLIQVLEDMLRMCVLEYGGSWEEYLHLCEFAYNNSYQASIGMAPFEALYGRPCRSPSCWAEPEDVVTVGPETVVDHTEKVRRSVEA</sequence>
<dbReference type="PANTHER" id="PTHR45835:SF99">
    <property type="entry name" value="CHROMO DOMAIN-CONTAINING PROTEIN-RELATED"/>
    <property type="match status" value="1"/>
</dbReference>
<dbReference type="InterPro" id="IPR012337">
    <property type="entry name" value="RNaseH-like_sf"/>
</dbReference>
<dbReference type="Pfam" id="PF17921">
    <property type="entry name" value="Integrase_H2C2"/>
    <property type="match status" value="1"/>
</dbReference>
<dbReference type="EMBL" id="JBBNAF010000008">
    <property type="protein sequence ID" value="KAK9120858.1"/>
    <property type="molecule type" value="Genomic_DNA"/>
</dbReference>
<keyword evidence="3" id="KW-1185">Reference proteome</keyword>
<gene>
    <name evidence="2" type="ORF">Syun_018475</name>
</gene>
<evidence type="ECO:0000259" key="1">
    <source>
        <dbReference type="PROSITE" id="PS50994"/>
    </source>
</evidence>
<evidence type="ECO:0000313" key="3">
    <source>
        <dbReference type="Proteomes" id="UP001420932"/>
    </source>
</evidence>